<dbReference type="SMART" id="SM00878">
    <property type="entry name" value="Biotin_carb_C"/>
    <property type="match status" value="1"/>
</dbReference>
<dbReference type="SUPFAM" id="SSF56059">
    <property type="entry name" value="Glutathione synthetase ATP-binding domain-like"/>
    <property type="match status" value="1"/>
</dbReference>
<dbReference type="GO" id="GO:0006633">
    <property type="term" value="P:fatty acid biosynthetic process"/>
    <property type="evidence" value="ECO:0007669"/>
    <property type="project" value="UniProtKB-KW"/>
</dbReference>
<evidence type="ECO:0000256" key="16">
    <source>
        <dbReference type="ARBA" id="ARBA00048501"/>
    </source>
</evidence>
<evidence type="ECO:0000256" key="1">
    <source>
        <dbReference type="ARBA" id="ARBA00001953"/>
    </source>
</evidence>
<dbReference type="FunFam" id="3.30.470.20:FF:000053">
    <property type="entry name" value="Acetyl-/propionyl-coenzyme A carboxylase alpha chain"/>
    <property type="match status" value="1"/>
</dbReference>
<keyword evidence="6" id="KW-0436">Ligase</keyword>
<evidence type="ECO:0000256" key="8">
    <source>
        <dbReference type="ARBA" id="ARBA00022741"/>
    </source>
</evidence>
<evidence type="ECO:0000256" key="6">
    <source>
        <dbReference type="ARBA" id="ARBA00022598"/>
    </source>
</evidence>
<dbReference type="Gene3D" id="3.30.470.20">
    <property type="entry name" value="ATP-grasp fold, B domain"/>
    <property type="match status" value="1"/>
</dbReference>
<dbReference type="InterPro" id="IPR011761">
    <property type="entry name" value="ATP-grasp"/>
</dbReference>
<comment type="pathway">
    <text evidence="3">Lipid metabolism; fatty acid biosynthesis.</text>
</comment>
<dbReference type="Proteomes" id="UP000016943">
    <property type="component" value="Chromosome"/>
</dbReference>
<dbReference type="GeneID" id="78250297"/>
<feature type="domain" description="Biotin carboxylation" evidence="21">
    <location>
        <begin position="7"/>
        <end position="451"/>
    </location>
</feature>
<dbReference type="InterPro" id="IPR005482">
    <property type="entry name" value="Biotin_COase_C"/>
</dbReference>
<evidence type="ECO:0000256" key="2">
    <source>
        <dbReference type="ARBA" id="ARBA00004796"/>
    </source>
</evidence>
<comment type="pathway">
    <text evidence="2">Lipid metabolism; mycolic acid biosynthesis.</text>
</comment>
<keyword evidence="14" id="KW-0464">Manganese</keyword>
<evidence type="ECO:0000256" key="9">
    <source>
        <dbReference type="ARBA" id="ARBA00022832"/>
    </source>
</evidence>
<dbReference type="AlphaFoldDB" id="U3GVX9"/>
<evidence type="ECO:0000256" key="5">
    <source>
        <dbReference type="ARBA" id="ARBA00022516"/>
    </source>
</evidence>
<keyword evidence="12" id="KW-0443">Lipid metabolism</keyword>
<evidence type="ECO:0000256" key="18">
    <source>
        <dbReference type="PROSITE-ProRule" id="PRU00409"/>
    </source>
</evidence>
<dbReference type="GO" id="GO:0005524">
    <property type="term" value="F:ATP binding"/>
    <property type="evidence" value="ECO:0007669"/>
    <property type="project" value="UniProtKB-UniRule"/>
</dbReference>
<dbReference type="InterPro" id="IPR013815">
    <property type="entry name" value="ATP_grasp_subdomain_1"/>
</dbReference>
<dbReference type="InterPro" id="IPR005481">
    <property type="entry name" value="BC-like_N"/>
</dbReference>
<evidence type="ECO:0000256" key="13">
    <source>
        <dbReference type="ARBA" id="ARBA00023160"/>
    </source>
</evidence>
<evidence type="ECO:0000256" key="12">
    <source>
        <dbReference type="ARBA" id="ARBA00023098"/>
    </source>
</evidence>
<dbReference type="Pfam" id="PF02785">
    <property type="entry name" value="Biotin_carb_C"/>
    <property type="match status" value="1"/>
</dbReference>
<keyword evidence="8 18" id="KW-0547">Nucleotide-binding</keyword>
<dbReference type="STRING" id="1348662.CARG_07740"/>
<evidence type="ECO:0000256" key="4">
    <source>
        <dbReference type="ARBA" id="ARBA00013263"/>
    </source>
</evidence>
<dbReference type="InterPro" id="IPR001882">
    <property type="entry name" value="Biotin_BS"/>
</dbReference>
<dbReference type="Gene3D" id="2.40.50.100">
    <property type="match status" value="1"/>
</dbReference>
<keyword evidence="11" id="KW-0460">Magnesium</keyword>
<dbReference type="Pfam" id="PF02786">
    <property type="entry name" value="CPSase_L_D2"/>
    <property type="match status" value="1"/>
</dbReference>
<dbReference type="PATRIC" id="fig|1348662.3.peg.1529"/>
<gene>
    <name evidence="22" type="ORF">CARG_07740</name>
</gene>
<evidence type="ECO:0000256" key="7">
    <source>
        <dbReference type="ARBA" id="ARBA00022723"/>
    </source>
</evidence>
<keyword evidence="23" id="KW-1185">Reference proteome</keyword>
<organism evidence="22 23">
    <name type="scientific">Corynebacterium argentoratense DSM 44202</name>
    <dbReference type="NCBI Taxonomy" id="1348662"/>
    <lineage>
        <taxon>Bacteria</taxon>
        <taxon>Bacillati</taxon>
        <taxon>Actinomycetota</taxon>
        <taxon>Actinomycetes</taxon>
        <taxon>Mycobacteriales</taxon>
        <taxon>Corynebacteriaceae</taxon>
        <taxon>Corynebacterium</taxon>
    </lineage>
</organism>
<accession>U3GVX9</accession>
<dbReference type="SUPFAM" id="SSF51230">
    <property type="entry name" value="Single hybrid motif"/>
    <property type="match status" value="1"/>
</dbReference>
<dbReference type="PROSITE" id="PS50979">
    <property type="entry name" value="BC"/>
    <property type="match status" value="1"/>
</dbReference>
<dbReference type="Gene3D" id="3.40.50.20">
    <property type="match status" value="1"/>
</dbReference>
<dbReference type="CDD" id="cd06850">
    <property type="entry name" value="biotinyl_domain"/>
    <property type="match status" value="1"/>
</dbReference>
<comment type="cofactor">
    <cofactor evidence="1">
        <name>biotin</name>
        <dbReference type="ChEBI" id="CHEBI:57586"/>
    </cofactor>
</comment>
<keyword evidence="10 18" id="KW-0067">ATP-binding</keyword>
<evidence type="ECO:0000256" key="17">
    <source>
        <dbReference type="ARBA" id="ARBA00069499"/>
    </source>
</evidence>
<dbReference type="PROSITE" id="PS00188">
    <property type="entry name" value="BIOTIN"/>
    <property type="match status" value="1"/>
</dbReference>
<dbReference type="SUPFAM" id="SSF52440">
    <property type="entry name" value="PreATP-grasp domain"/>
    <property type="match status" value="1"/>
</dbReference>
<comment type="catalytic activity">
    <reaction evidence="16">
        <text>N(6)-biotinyl-L-lysyl-[protein] + hydrogencarbonate + ATP = N(6)-carboxybiotinyl-L-lysyl-[protein] + ADP + phosphate + H(+)</text>
        <dbReference type="Rhea" id="RHEA:13501"/>
        <dbReference type="Rhea" id="RHEA-COMP:10505"/>
        <dbReference type="Rhea" id="RHEA-COMP:10506"/>
        <dbReference type="ChEBI" id="CHEBI:15378"/>
        <dbReference type="ChEBI" id="CHEBI:17544"/>
        <dbReference type="ChEBI" id="CHEBI:30616"/>
        <dbReference type="ChEBI" id="CHEBI:43474"/>
        <dbReference type="ChEBI" id="CHEBI:83144"/>
        <dbReference type="ChEBI" id="CHEBI:83145"/>
        <dbReference type="ChEBI" id="CHEBI:456216"/>
        <dbReference type="EC" id="6.3.4.14"/>
    </reaction>
    <physiologicalReaction direction="left-to-right" evidence="16">
        <dbReference type="Rhea" id="RHEA:13502"/>
    </physiologicalReaction>
</comment>
<evidence type="ECO:0000259" key="21">
    <source>
        <dbReference type="PROSITE" id="PS50979"/>
    </source>
</evidence>
<dbReference type="RefSeq" id="WP_021012055.1">
    <property type="nucleotide sequence ID" value="NC_022198.1"/>
</dbReference>
<dbReference type="GO" id="GO:0004075">
    <property type="term" value="F:biotin carboxylase activity"/>
    <property type="evidence" value="ECO:0007669"/>
    <property type="project" value="UniProtKB-EC"/>
</dbReference>
<keyword evidence="5" id="KW-0444">Lipid biosynthesis</keyword>
<protein>
    <recommendedName>
        <fullName evidence="17">Biotin-dependent acyl-coenzyme A carboxylase alpha3 subunit</fullName>
        <ecNumber evidence="4">6.3.4.14</ecNumber>
    </recommendedName>
</protein>
<evidence type="ECO:0000259" key="19">
    <source>
        <dbReference type="PROSITE" id="PS50968"/>
    </source>
</evidence>
<dbReference type="InterPro" id="IPR011764">
    <property type="entry name" value="Biotin_carboxylation_dom"/>
</dbReference>
<dbReference type="KEGG" id="caz:CARG_07740"/>
<dbReference type="EC" id="6.3.4.14" evidence="4"/>
<dbReference type="PROSITE" id="PS00867">
    <property type="entry name" value="CPSASE_2"/>
    <property type="match status" value="1"/>
</dbReference>
<dbReference type="InterPro" id="IPR016185">
    <property type="entry name" value="PreATP-grasp_dom_sf"/>
</dbReference>
<dbReference type="FunFam" id="3.30.1490.20:FF:000003">
    <property type="entry name" value="acetyl-CoA carboxylase isoform X1"/>
    <property type="match status" value="1"/>
</dbReference>
<keyword evidence="13" id="KW-0275">Fatty acid biosynthesis</keyword>
<feature type="domain" description="Lipoyl-binding" evidence="19">
    <location>
        <begin position="517"/>
        <end position="593"/>
    </location>
</feature>
<dbReference type="GO" id="GO:0046872">
    <property type="term" value="F:metal ion binding"/>
    <property type="evidence" value="ECO:0007669"/>
    <property type="project" value="UniProtKB-KW"/>
</dbReference>
<feature type="domain" description="ATP-grasp" evidence="20">
    <location>
        <begin position="126"/>
        <end position="323"/>
    </location>
</feature>
<dbReference type="GO" id="GO:0004485">
    <property type="term" value="F:methylcrotonoyl-CoA carboxylase activity"/>
    <property type="evidence" value="ECO:0007669"/>
    <property type="project" value="TreeGrafter"/>
</dbReference>
<dbReference type="InterPro" id="IPR005479">
    <property type="entry name" value="CPAse_ATP-bd"/>
</dbReference>
<evidence type="ECO:0000313" key="22">
    <source>
        <dbReference type="EMBL" id="AGU15665.1"/>
    </source>
</evidence>
<dbReference type="Pfam" id="PF00289">
    <property type="entry name" value="Biotin_carb_N"/>
    <property type="match status" value="1"/>
</dbReference>
<dbReference type="PANTHER" id="PTHR18866">
    <property type="entry name" value="CARBOXYLASE:PYRUVATE/ACETYL-COA/PROPIONYL-COA CARBOXYLASE"/>
    <property type="match status" value="1"/>
</dbReference>
<name>U3GVX9_9CORY</name>
<dbReference type="InterPro" id="IPR050856">
    <property type="entry name" value="Biotin_carboxylase_complex"/>
</dbReference>
<keyword evidence="7" id="KW-0479">Metal-binding</keyword>
<dbReference type="EMBL" id="CP006365">
    <property type="protein sequence ID" value="AGU15665.1"/>
    <property type="molecule type" value="Genomic_DNA"/>
</dbReference>
<dbReference type="FunFam" id="2.40.50.100:FF:000003">
    <property type="entry name" value="Acetyl-CoA carboxylase biotin carboxyl carrier protein"/>
    <property type="match status" value="1"/>
</dbReference>
<keyword evidence="15" id="KW-0092">Biotin</keyword>
<dbReference type="InterPro" id="IPR011053">
    <property type="entry name" value="Single_hybrid_motif"/>
</dbReference>
<dbReference type="PANTHER" id="PTHR18866:SF33">
    <property type="entry name" value="METHYLCROTONOYL-COA CARBOXYLASE SUBUNIT ALPHA, MITOCHONDRIAL-RELATED"/>
    <property type="match status" value="1"/>
</dbReference>
<dbReference type="FunFam" id="3.40.50.20:FF:000010">
    <property type="entry name" value="Propionyl-CoA carboxylase subunit alpha"/>
    <property type="match status" value="1"/>
</dbReference>
<dbReference type="InterPro" id="IPR011054">
    <property type="entry name" value="Rudment_hybrid_motif"/>
</dbReference>
<dbReference type="SUPFAM" id="SSF51246">
    <property type="entry name" value="Rudiment single hybrid motif"/>
    <property type="match status" value="1"/>
</dbReference>
<proteinExistence type="predicted"/>
<evidence type="ECO:0000256" key="15">
    <source>
        <dbReference type="ARBA" id="ARBA00023267"/>
    </source>
</evidence>
<dbReference type="eggNOG" id="COG4770">
    <property type="taxonomic scope" value="Bacteria"/>
</dbReference>
<evidence type="ECO:0000256" key="10">
    <source>
        <dbReference type="ARBA" id="ARBA00022840"/>
    </source>
</evidence>
<evidence type="ECO:0000259" key="20">
    <source>
        <dbReference type="PROSITE" id="PS50975"/>
    </source>
</evidence>
<dbReference type="OrthoDB" id="9760256at2"/>
<dbReference type="PROSITE" id="PS50975">
    <property type="entry name" value="ATP_GRASP"/>
    <property type="match status" value="1"/>
</dbReference>
<evidence type="ECO:0000256" key="11">
    <source>
        <dbReference type="ARBA" id="ARBA00022842"/>
    </source>
</evidence>
<evidence type="ECO:0000313" key="23">
    <source>
        <dbReference type="Proteomes" id="UP000016943"/>
    </source>
</evidence>
<sequence>MSVETKKITKVLVANRGEIAIRVIRAARDAGIASVAVYAEPDADAPFVSMADEAFALGGQNSAESYLVFDKILDAAKKSGADAIHPGYGFLSENGDFAQAVIDAGLIWIGPSPQSIRDLGDKVTARHIAMRANAPMAPGSKEPVKDAAEVRAFAEEHGLPIAIKAAFGGGGRGMKVAYEMDEVEDLYESATREAVAAFGRGECFVERYLDKARHVECQVVADMHGNVVVAGTRDCSLQRRFQKLVEEAPAPFLTDEQRTRLHESAKAICKEAGYYGAGTVEYLVGSDGLISFLEVNTRLQVEHPVTEVTTGLDLVREQFRIAEGRELHIKEDPTPRGHAFEFRINGEDAGSNFMPAPGKITKYIEPAGPGVRMDSGIVEGSVIGGQFDSMLAKLIVFGESREEALQRARRALSEYVIEGMPTVLPFHAHIVENPAFVGDGEKFDVYTKWIEEEWDNPIPAYVDPADVEEEEEATPKQKVVVEIDGRRVEIALPGDLALAGGGASGAKKKAKKRRAGGGKKAVSGDAVAAPMQGTVIKVNVEEGQEVNEGDTVVVLEAMKMENPVKAHKSGVVTGLSAAAGEGVTKGAVLMEIK</sequence>
<keyword evidence="9" id="KW-0276">Fatty acid metabolism</keyword>
<dbReference type="HOGENOM" id="CLU_000395_3_1_11"/>
<dbReference type="PROSITE" id="PS50968">
    <property type="entry name" value="BIOTINYL_LIPOYL"/>
    <property type="match status" value="1"/>
</dbReference>
<dbReference type="Pfam" id="PF00364">
    <property type="entry name" value="Biotin_lipoyl"/>
    <property type="match status" value="1"/>
</dbReference>
<dbReference type="Gene3D" id="3.30.1490.20">
    <property type="entry name" value="ATP-grasp fold, A domain"/>
    <property type="match status" value="1"/>
</dbReference>
<evidence type="ECO:0000256" key="14">
    <source>
        <dbReference type="ARBA" id="ARBA00023211"/>
    </source>
</evidence>
<evidence type="ECO:0000256" key="3">
    <source>
        <dbReference type="ARBA" id="ARBA00005194"/>
    </source>
</evidence>
<dbReference type="InterPro" id="IPR000089">
    <property type="entry name" value="Biotin_lipoyl"/>
</dbReference>
<reference evidence="22 23" key="1">
    <citation type="journal article" date="2013" name="Genome Announc.">
        <title>Whole-Genome Sequence of the Clinical Strain Corynebacterium argentoratense DSM 44202, Isolated from a Human Throat Specimen.</title>
        <authorList>
            <person name="Bomholt C."/>
            <person name="Glaub A."/>
            <person name="Gravermann K."/>
            <person name="Albersmeier A."/>
            <person name="Brinkrolf K."/>
            <person name="Ruckert C."/>
            <person name="Tauch A."/>
        </authorList>
    </citation>
    <scope>NUCLEOTIDE SEQUENCE [LARGE SCALE GENOMIC DNA]</scope>
    <source>
        <strain evidence="22">DSM 44202</strain>
    </source>
</reference>